<accession>A0A0D6JI97</accession>
<sequence length="421" mass="44053">MSYSSGTSQDSSIKALLRRLDAVDPLGDECIRSDPMQVLREARMKVAAQASRNDEERETSDIEDGELVGEFVGVAPWHEMSSIDVSSSSAVNDINSEREPSKGELVVVEAVTDQVVRSRRWPLIAAGLAIVVVCAGATFVYEPTLISGLEQAGIELSSIMSNPAASEAPPMKAASVQDPVVEGVGRFTIAAFSLVGANAANMSAEPRAENANSEMTVLAQRDETAIAADAGDEVRLPIELSPAHGTGEVAAIVLRGLPPDYNVAGAMPSGDNSWVLSPDSLDGARIIVPPGGAGDVTVTAELFDMSAQPIGSPRFILKVKPTEVTRSLDPQRAQALLARGRGLLQAGDISGARLLFEMAAESGVAEGAYALGETFDPLQLAARGAVGLTGDAARARFWYAQASENGVVAARERLATLEATN</sequence>
<gene>
    <name evidence="2" type="ORF">YBN1229_v1_3089</name>
</gene>
<keyword evidence="1" id="KW-0812">Transmembrane</keyword>
<evidence type="ECO:0008006" key="4">
    <source>
        <dbReference type="Google" id="ProtNLM"/>
    </source>
</evidence>
<reference evidence="3" key="1">
    <citation type="submission" date="2015-02" db="EMBL/GenBank/DDBJ databases">
        <authorList>
            <person name="Chooi Y.-H."/>
        </authorList>
    </citation>
    <scope>NUCLEOTIDE SEQUENCE [LARGE SCALE GENOMIC DNA]</scope>
    <source>
        <strain evidence="3">strain Y</strain>
    </source>
</reference>
<dbReference type="AlphaFoldDB" id="A0A0D6JI97"/>
<dbReference type="KEGG" id="fil:BN1229_v1_2825"/>
<dbReference type="KEGG" id="fiy:BN1229_v1_3089"/>
<keyword evidence="3" id="KW-1185">Reference proteome</keyword>
<keyword evidence="1" id="KW-1133">Transmembrane helix</keyword>
<feature type="transmembrane region" description="Helical" evidence="1">
    <location>
        <begin position="121"/>
        <end position="141"/>
    </location>
</feature>
<dbReference type="InterPro" id="IPR011990">
    <property type="entry name" value="TPR-like_helical_dom_sf"/>
</dbReference>
<dbReference type="RefSeq" id="WP_052743956.1">
    <property type="nucleotide sequence ID" value="NZ_LN829118.1"/>
</dbReference>
<dbReference type="Proteomes" id="UP000033187">
    <property type="component" value="Chromosome 1"/>
</dbReference>
<dbReference type="EMBL" id="LN829119">
    <property type="protein sequence ID" value="CPR21528.1"/>
    <property type="molecule type" value="Genomic_DNA"/>
</dbReference>
<proteinExistence type="predicted"/>
<keyword evidence="1" id="KW-0472">Membrane</keyword>
<dbReference type="SUPFAM" id="SSF81901">
    <property type="entry name" value="HCP-like"/>
    <property type="match status" value="1"/>
</dbReference>
<dbReference type="Gene3D" id="1.25.40.10">
    <property type="entry name" value="Tetratricopeptide repeat domain"/>
    <property type="match status" value="1"/>
</dbReference>
<dbReference type="OrthoDB" id="7961644at2"/>
<organism evidence="2 3">
    <name type="scientific">Candidatus Filomicrobium marinum</name>
    <dbReference type="NCBI Taxonomy" id="1608628"/>
    <lineage>
        <taxon>Bacteria</taxon>
        <taxon>Pseudomonadati</taxon>
        <taxon>Pseudomonadota</taxon>
        <taxon>Alphaproteobacteria</taxon>
        <taxon>Hyphomicrobiales</taxon>
        <taxon>Hyphomicrobiaceae</taxon>
        <taxon>Filomicrobium</taxon>
    </lineage>
</organism>
<evidence type="ECO:0000313" key="2">
    <source>
        <dbReference type="EMBL" id="CPR21528.1"/>
    </source>
</evidence>
<evidence type="ECO:0000256" key="1">
    <source>
        <dbReference type="SAM" id="Phobius"/>
    </source>
</evidence>
<evidence type="ECO:0000313" key="3">
    <source>
        <dbReference type="Proteomes" id="UP000033187"/>
    </source>
</evidence>
<name>A0A0D6JI97_9HYPH</name>
<protein>
    <recommendedName>
        <fullName evidence="4">Sel1 repeat family protein</fullName>
    </recommendedName>
</protein>